<keyword evidence="2" id="KW-1185">Reference proteome</keyword>
<organism evidence="1 2">
    <name type="scientific">Daphnia magna</name>
    <dbReference type="NCBI Taxonomy" id="35525"/>
    <lineage>
        <taxon>Eukaryota</taxon>
        <taxon>Metazoa</taxon>
        <taxon>Ecdysozoa</taxon>
        <taxon>Arthropoda</taxon>
        <taxon>Crustacea</taxon>
        <taxon>Branchiopoda</taxon>
        <taxon>Diplostraca</taxon>
        <taxon>Cladocera</taxon>
        <taxon>Anomopoda</taxon>
        <taxon>Daphniidae</taxon>
        <taxon>Daphnia</taxon>
    </lineage>
</organism>
<gene>
    <name evidence="1" type="ORF">APZ42_013843</name>
</gene>
<evidence type="ECO:0000313" key="2">
    <source>
        <dbReference type="Proteomes" id="UP000076858"/>
    </source>
</evidence>
<dbReference type="Proteomes" id="UP000076858">
    <property type="component" value="Unassembled WGS sequence"/>
</dbReference>
<comment type="caution">
    <text evidence="1">The sequence shown here is derived from an EMBL/GenBank/DDBJ whole genome shotgun (WGS) entry which is preliminary data.</text>
</comment>
<accession>A0A162QGW5</accession>
<reference evidence="1 2" key="1">
    <citation type="submission" date="2016-03" db="EMBL/GenBank/DDBJ databases">
        <title>EvidentialGene: Evidence-directed Construction of Genes on Genomes.</title>
        <authorList>
            <person name="Gilbert D.G."/>
            <person name="Choi J.-H."/>
            <person name="Mockaitis K."/>
            <person name="Colbourne J."/>
            <person name="Pfrender M."/>
        </authorList>
    </citation>
    <scope>NUCLEOTIDE SEQUENCE [LARGE SCALE GENOMIC DNA]</scope>
    <source>
        <strain evidence="1 2">Xinb3</strain>
        <tissue evidence="1">Complete organism</tissue>
    </source>
</reference>
<sequence>MKSELNWQLPYGQQENKCDPSHVILVGLSELKITECNRGRALPGSLKDLDRFPTIRQIFIEYNSALPLSAAFERLFSTAGLIFVPKRSIYRTVTLTDLFS</sequence>
<dbReference type="AlphaFoldDB" id="A0A162QGW5"/>
<protein>
    <submittedName>
        <fullName evidence="1">Uncharacterized protein</fullName>
    </submittedName>
</protein>
<proteinExistence type="predicted"/>
<dbReference type="EMBL" id="LRGB01000337">
    <property type="protein sequence ID" value="KZS19682.1"/>
    <property type="molecule type" value="Genomic_DNA"/>
</dbReference>
<evidence type="ECO:0000313" key="1">
    <source>
        <dbReference type="EMBL" id="KZS19682.1"/>
    </source>
</evidence>
<name>A0A162QGW5_9CRUS</name>